<accession>A0A8S1WNJ9</accession>
<organism evidence="1 2">
    <name type="scientific">Paramecium octaurelia</name>
    <dbReference type="NCBI Taxonomy" id="43137"/>
    <lineage>
        <taxon>Eukaryota</taxon>
        <taxon>Sar</taxon>
        <taxon>Alveolata</taxon>
        <taxon>Ciliophora</taxon>
        <taxon>Intramacronucleata</taxon>
        <taxon>Oligohymenophorea</taxon>
        <taxon>Peniculida</taxon>
        <taxon>Parameciidae</taxon>
        <taxon>Paramecium</taxon>
    </lineage>
</organism>
<dbReference type="AlphaFoldDB" id="A0A8S1WNJ9"/>
<gene>
    <name evidence="1" type="ORF">POCTA_138.1.T0970063</name>
</gene>
<dbReference type="OMA" id="QHMKAYF"/>
<dbReference type="OrthoDB" id="310085at2759"/>
<dbReference type="Proteomes" id="UP000683925">
    <property type="component" value="Unassembled WGS sequence"/>
</dbReference>
<proteinExistence type="predicted"/>
<dbReference type="EMBL" id="CAJJDP010000096">
    <property type="protein sequence ID" value="CAD8190280.1"/>
    <property type="molecule type" value="Genomic_DNA"/>
</dbReference>
<keyword evidence="2" id="KW-1185">Reference proteome</keyword>
<sequence length="104" mass="11971">MKSQQNFSIVQHMKAYFSDDLHTLQKESEGLILSQNSINTNLLLLPDLKSIIFNESDLLRLNEEGRLQSESYLRSVSTDTSSKLPIIRDQQDSDISVFSEFNEF</sequence>
<evidence type="ECO:0000313" key="2">
    <source>
        <dbReference type="Proteomes" id="UP000683925"/>
    </source>
</evidence>
<comment type="caution">
    <text evidence="1">The sequence shown here is derived from an EMBL/GenBank/DDBJ whole genome shotgun (WGS) entry which is preliminary data.</text>
</comment>
<reference evidence="1" key="1">
    <citation type="submission" date="2021-01" db="EMBL/GenBank/DDBJ databases">
        <authorList>
            <consortium name="Genoscope - CEA"/>
            <person name="William W."/>
        </authorList>
    </citation>
    <scope>NUCLEOTIDE SEQUENCE</scope>
</reference>
<name>A0A8S1WNJ9_PAROT</name>
<evidence type="ECO:0000313" key="1">
    <source>
        <dbReference type="EMBL" id="CAD8190280.1"/>
    </source>
</evidence>
<protein>
    <submittedName>
        <fullName evidence="1">Uncharacterized protein</fullName>
    </submittedName>
</protein>